<protein>
    <submittedName>
        <fullName evidence="1">Uncharacterized protein</fullName>
    </submittedName>
</protein>
<dbReference type="AlphaFoldDB" id="A0A3P7RXT9"/>
<dbReference type="OrthoDB" id="1985886at2"/>
<reference evidence="1 2" key="1">
    <citation type="submission" date="2018-09" db="EMBL/GenBank/DDBJ databases">
        <authorList>
            <person name="Postec A."/>
        </authorList>
    </citation>
    <scope>NUCLEOTIDE SEQUENCE [LARGE SCALE GENOMIC DNA]</scope>
    <source>
        <strain evidence="1">70B-A</strain>
    </source>
</reference>
<organism evidence="1 2">
    <name type="scientific">Petrocella atlantisensis</name>
    <dbReference type="NCBI Taxonomy" id="2173034"/>
    <lineage>
        <taxon>Bacteria</taxon>
        <taxon>Bacillati</taxon>
        <taxon>Bacillota</taxon>
        <taxon>Clostridia</taxon>
        <taxon>Lachnospirales</taxon>
        <taxon>Vallitaleaceae</taxon>
        <taxon>Petrocella</taxon>
    </lineage>
</organism>
<dbReference type="RefSeq" id="WP_125136844.1">
    <property type="nucleotide sequence ID" value="NZ_LR130778.1"/>
</dbReference>
<dbReference type="EMBL" id="LR130778">
    <property type="protein sequence ID" value="VDN47556.1"/>
    <property type="molecule type" value="Genomic_DNA"/>
</dbReference>
<keyword evidence="2" id="KW-1185">Reference proteome</keyword>
<proteinExistence type="predicted"/>
<dbReference type="Proteomes" id="UP000279029">
    <property type="component" value="Chromosome"/>
</dbReference>
<accession>A0A3P7RXT9</accession>
<gene>
    <name evidence="1" type="ORF">PATL70BA_1669</name>
</gene>
<dbReference type="KEGG" id="cbar:PATL70BA_1669"/>
<sequence length="323" mass="37181">MNLIKYAILFTIITLPFYMIHNFNTHRLDQRERLKNQYEAIINSAIEDGTYALKTYSKRSFDEARGKHISIETEEVMDAFLRTYHYGFKAFGDAAKDQYNQYIVAIVIIGYDGYYLYGTKQVRDVSGEVSPMPVLSEKKPYVYEDLDYAMKLTLDDFVEIVDTKTWEVEKGDFASIVHKPSGINESNFEGIRKRAIVASIEEGLRDTVISHNQWAKQQGMLYEFIVPVADNDPWSRTLDDIGLMVCIQGAPLGYGAFLDFFSFHQSNVLKIQPINGYEDMVDGSFYYCDHRCIHEQTDNLIQVFATKEAAAGEGFWPCHYLNK</sequence>
<name>A0A3P7RXT9_9FIRM</name>
<evidence type="ECO:0000313" key="2">
    <source>
        <dbReference type="Proteomes" id="UP000279029"/>
    </source>
</evidence>
<evidence type="ECO:0000313" key="1">
    <source>
        <dbReference type="EMBL" id="VDN47556.1"/>
    </source>
</evidence>